<evidence type="ECO:0000313" key="2">
    <source>
        <dbReference type="Proteomes" id="UP000677436"/>
    </source>
</evidence>
<gene>
    <name evidence="1" type="ORF">JIR001_14390</name>
</gene>
<accession>A0A8D5UDY5</accession>
<reference evidence="1" key="2">
    <citation type="journal article" date="2021" name="Microbiol. Resour. Announc.">
        <title>Complete Genome Sequence of Polycladomyces abyssicola JIR-001T, Isolated from Hemipelagic Sediment in Deep Seawater.</title>
        <authorList>
            <person name="Tsubouchi T."/>
            <person name="Kaneko Y."/>
        </authorList>
    </citation>
    <scope>NUCLEOTIDE SEQUENCE</scope>
    <source>
        <strain evidence="1">JIR-001</strain>
    </source>
</reference>
<keyword evidence="2" id="KW-1185">Reference proteome</keyword>
<evidence type="ECO:0000313" key="1">
    <source>
        <dbReference type="EMBL" id="BCU81656.1"/>
    </source>
</evidence>
<dbReference type="KEGG" id="pabs:JIR001_14390"/>
<name>A0A8D5UDY5_9BACL</name>
<organism evidence="1 2">
    <name type="scientific">Polycladomyces abyssicola</name>
    <dbReference type="NCBI Taxonomy" id="1125966"/>
    <lineage>
        <taxon>Bacteria</taxon>
        <taxon>Bacillati</taxon>
        <taxon>Bacillota</taxon>
        <taxon>Bacilli</taxon>
        <taxon>Bacillales</taxon>
        <taxon>Thermoactinomycetaceae</taxon>
        <taxon>Polycladomyces</taxon>
    </lineage>
</organism>
<dbReference type="EMBL" id="AP024601">
    <property type="protein sequence ID" value="BCU81656.1"/>
    <property type="molecule type" value="Genomic_DNA"/>
</dbReference>
<dbReference type="Proteomes" id="UP000677436">
    <property type="component" value="Chromosome"/>
</dbReference>
<protein>
    <submittedName>
        <fullName evidence="1">Uncharacterized protein</fullName>
    </submittedName>
</protein>
<proteinExistence type="predicted"/>
<dbReference type="AlphaFoldDB" id="A0A8D5UDY5"/>
<sequence length="148" mass="18339">MEQQLSRYLIETEAILTQPFDQPFVDNLKRYSQGFWKGLFTWYDHSLIPRTNNDLELFIKGIKRKHCRITGLRQWNRYIQRYGELIVFVENAIQAPNLMARLQAVNYRDYHKEWECWHNRIQEHRKHLRFKKNPQQYLQQLEDRWLSD</sequence>
<reference evidence="1" key="1">
    <citation type="journal article" date="2013" name="Int. J. Syst. Evol. Microbiol.">
        <title>Polycladomyces abyssicola gen. nov., sp. nov., a thermophilic filamentous bacterium isolated from hemipelagic sediment.</title>
        <authorList>
            <person name="Tsubouchi T."/>
            <person name="Shimane Y."/>
            <person name="Mori K."/>
            <person name="Usui K."/>
            <person name="Hiraki T."/>
            <person name="Tame A."/>
            <person name="Uematsu K."/>
            <person name="Maruyama T."/>
            <person name="Hatada Y."/>
        </authorList>
    </citation>
    <scope>NUCLEOTIDE SEQUENCE</scope>
    <source>
        <strain evidence="1">JIR-001</strain>
    </source>
</reference>